<evidence type="ECO:0000313" key="7">
    <source>
        <dbReference type="Proteomes" id="UP001328107"/>
    </source>
</evidence>
<feature type="domain" description="Fibronectin type-III" evidence="5">
    <location>
        <begin position="25"/>
        <end position="121"/>
    </location>
</feature>
<evidence type="ECO:0008006" key="8">
    <source>
        <dbReference type="Google" id="ProtNLM"/>
    </source>
</evidence>
<dbReference type="Pfam" id="PF20010">
    <property type="entry name" value="Collagen_trimer"/>
    <property type="match status" value="1"/>
</dbReference>
<dbReference type="EMBL" id="BTRK01000005">
    <property type="protein sequence ID" value="GMR53345.1"/>
    <property type="molecule type" value="Genomic_DNA"/>
</dbReference>
<dbReference type="PROSITE" id="PS50853">
    <property type="entry name" value="FN3"/>
    <property type="match status" value="2"/>
</dbReference>
<feature type="signal peptide" evidence="3">
    <location>
        <begin position="1"/>
        <end position="17"/>
    </location>
</feature>
<dbReference type="Gene3D" id="2.60.120.200">
    <property type="match status" value="2"/>
</dbReference>
<evidence type="ECO:0000259" key="5">
    <source>
        <dbReference type="PROSITE" id="PS50853"/>
    </source>
</evidence>
<sequence>MIICPLLIFLSLGSVIAITQHETVVPGPPERVHVTTTSHSATLWWDPPSDPLVLVRGYAISYGIGSPSYKLIIDGEHTTTFTINGLKPNTSYVFAVNAYNEAEGEDGERVVVQSRTHSLRGEEREALWAPVAVHSKATSHGIDVEWEDPNENRVSHHIHYLISYGIYQSEKMSTIRSNSRSVRITNVLPDREYEIAVKAVDEEGRESVWSIRDIVLTPRGAEKNISQYDWTCDFEKDSCDIQSTEDGIEWRRERKGRVTPLHGKWSFIADSLHSKGTRLARLITPIFNMAKSLHLCLSINILTSERAKGTVVMGMMDEKTSNLHQIARVEVHKLRSGKWGRLRLPIPRQEHPFRMVVEFSWPHDGVWLAVDNVELSSGGCIQDNTTLTIPHLNTETTVDLLVPVEQTLNSDPRVFRARGIDGLPAIGIQRGVQIAVPYRLYLPRRFYSQFSILASVKPIDRTGGYLFAIINAYDTVVDVGVLLEPSGEGHTNISLVYTNSRVESSSRVVASFVVPDFVQQWTQFAIKVTQTEVVLFFKCIRFASKTVTNLPFQLIMDDTHKLYVASAGPIIQQGFEGAIQELKIHDNPHDAEKQCDELWWRRRKTGKGSSRGDDEGSGSPPDAVKDESIDGPRTVIPMDSRKMNTQDVPSSSPTRSMPGERGEPGPEGPPGPPGVCAQHCRDGAVGPAGPEGPIGPPGPPGPPGQPGSGMYQEEGGGFGMMGPAGASGERGPEGPEGPPGRSFDRLTDDDIERIANYPGVKGEKGEPGVCEKEKDNYNSYSVAGEKGERGERGEKGERGETITVSASAPTSAFVRVLPTTVEVFASGPTTHEGTLAFALSSQQLFLRVSNGWKEVILGQYHPIVQQQPSVPISSNVELSPDTHYKYWLGNEEVVSTHHPCARRSFPSEAQTTEAATHSVVLPPRPLFGDQRSIGHPAPVHSSAPFKFGPNEKDRVIHMIALNNPLTGNMRGLRGADLLCYRQARQAGFVTTFRALLASNAQDLVRIVHREDHSSMVVNAKGERLFDSWNRFVSGSPIDNVPLYTFDHANINTHHNWAEKWAWIGSDSRGMRDTSGMCKDWRSESGYDKGQAASFGEGGRMISDLRNMRCDTKLAVLCVENISRYNIDRILAKKNLHSP</sequence>
<dbReference type="SUPFAM" id="SSF49899">
    <property type="entry name" value="Concanavalin A-like lectins/glucanases"/>
    <property type="match status" value="2"/>
</dbReference>
<feature type="compositionally biased region" description="Pro residues" evidence="2">
    <location>
        <begin position="693"/>
        <end position="705"/>
    </location>
</feature>
<dbReference type="InterPro" id="IPR045463">
    <property type="entry name" value="XV/XVIII_trimerization_dom"/>
</dbReference>
<dbReference type="InterPro" id="IPR003961">
    <property type="entry name" value="FN3_dom"/>
</dbReference>
<proteinExistence type="predicted"/>
<organism evidence="6 7">
    <name type="scientific">Pristionchus mayeri</name>
    <dbReference type="NCBI Taxonomy" id="1317129"/>
    <lineage>
        <taxon>Eukaryota</taxon>
        <taxon>Metazoa</taxon>
        <taxon>Ecdysozoa</taxon>
        <taxon>Nematoda</taxon>
        <taxon>Chromadorea</taxon>
        <taxon>Rhabditida</taxon>
        <taxon>Rhabditina</taxon>
        <taxon>Diplogasteromorpha</taxon>
        <taxon>Diplogasteroidea</taxon>
        <taxon>Neodiplogasteridae</taxon>
        <taxon>Pristionchus</taxon>
    </lineage>
</organism>
<dbReference type="InterPro" id="IPR013320">
    <property type="entry name" value="ConA-like_dom_sf"/>
</dbReference>
<dbReference type="Pfam" id="PF06482">
    <property type="entry name" value="Endostatin"/>
    <property type="match status" value="1"/>
</dbReference>
<keyword evidence="7" id="KW-1185">Reference proteome</keyword>
<protein>
    <recommendedName>
        <fullName evidence="8">Collagen alpha-1(XV) chain</fullName>
    </recommendedName>
</protein>
<dbReference type="InterPro" id="IPR000998">
    <property type="entry name" value="MAM_dom"/>
</dbReference>
<dbReference type="SUPFAM" id="SSF49265">
    <property type="entry name" value="Fibronectin type III"/>
    <property type="match status" value="1"/>
</dbReference>
<name>A0AAN5CZL3_9BILA</name>
<feature type="region of interest" description="Disordered" evidence="2">
    <location>
        <begin position="604"/>
        <end position="747"/>
    </location>
</feature>
<dbReference type="GO" id="GO:0016020">
    <property type="term" value="C:membrane"/>
    <property type="evidence" value="ECO:0007669"/>
    <property type="project" value="InterPro"/>
</dbReference>
<evidence type="ECO:0000313" key="6">
    <source>
        <dbReference type="EMBL" id="GMR53345.1"/>
    </source>
</evidence>
<dbReference type="Gene3D" id="3.40.1620.70">
    <property type="match status" value="1"/>
</dbReference>
<reference evidence="7" key="1">
    <citation type="submission" date="2022-10" db="EMBL/GenBank/DDBJ databases">
        <title>Genome assembly of Pristionchus species.</title>
        <authorList>
            <person name="Yoshida K."/>
            <person name="Sommer R.J."/>
        </authorList>
    </citation>
    <scope>NUCLEOTIDE SEQUENCE [LARGE SCALE GENOMIC DNA]</scope>
    <source>
        <strain evidence="7">RS5460</strain>
    </source>
</reference>
<comment type="caution">
    <text evidence="6">The sequence shown here is derived from an EMBL/GenBank/DDBJ whole genome shotgun (WGS) entry which is preliminary data.</text>
</comment>
<feature type="domain" description="MAM" evidence="4">
    <location>
        <begin position="230"/>
        <end position="382"/>
    </location>
</feature>
<dbReference type="InterPro" id="IPR016187">
    <property type="entry name" value="CTDL_fold"/>
</dbReference>
<dbReference type="PROSITE" id="PS50060">
    <property type="entry name" value="MAM_2"/>
    <property type="match status" value="1"/>
</dbReference>
<dbReference type="FunFam" id="3.40.1620.70:FF:000003">
    <property type="entry name" value="Collagen type XVIII alpha 1"/>
    <property type="match status" value="1"/>
</dbReference>
<keyword evidence="3" id="KW-0732">Signal</keyword>
<dbReference type="InterPro" id="IPR013783">
    <property type="entry name" value="Ig-like_fold"/>
</dbReference>
<evidence type="ECO:0000256" key="2">
    <source>
        <dbReference type="SAM" id="MobiDB-lite"/>
    </source>
</evidence>
<dbReference type="SMART" id="SM00210">
    <property type="entry name" value="TSPN"/>
    <property type="match status" value="1"/>
</dbReference>
<dbReference type="InterPro" id="IPR010515">
    <property type="entry name" value="Collagenase_NC10/endostatin"/>
</dbReference>
<dbReference type="InterPro" id="IPR036116">
    <property type="entry name" value="FN3_sf"/>
</dbReference>
<keyword evidence="1" id="KW-0677">Repeat</keyword>
<feature type="domain" description="Fibronectin type-III" evidence="5">
    <location>
        <begin position="129"/>
        <end position="220"/>
    </location>
</feature>
<dbReference type="Proteomes" id="UP001328107">
    <property type="component" value="Unassembled WGS sequence"/>
</dbReference>
<dbReference type="Pfam" id="PF00629">
    <property type="entry name" value="MAM"/>
    <property type="match status" value="1"/>
</dbReference>
<dbReference type="PANTHER" id="PTHR24637:SF421">
    <property type="entry name" value="CUTICLE COLLAGEN DPY-2"/>
    <property type="match status" value="1"/>
</dbReference>
<accession>A0AAN5CZL3</accession>
<evidence type="ECO:0000256" key="3">
    <source>
        <dbReference type="SAM" id="SignalP"/>
    </source>
</evidence>
<dbReference type="SMART" id="SM00060">
    <property type="entry name" value="FN3"/>
    <property type="match status" value="2"/>
</dbReference>
<evidence type="ECO:0000259" key="4">
    <source>
        <dbReference type="PROSITE" id="PS50060"/>
    </source>
</evidence>
<dbReference type="Gene3D" id="3.10.100.10">
    <property type="entry name" value="Mannose-Binding Protein A, subunit A"/>
    <property type="match status" value="1"/>
</dbReference>
<dbReference type="InterPro" id="IPR016186">
    <property type="entry name" value="C-type_lectin-like/link_sf"/>
</dbReference>
<feature type="compositionally biased region" description="Polar residues" evidence="2">
    <location>
        <begin position="645"/>
        <end position="655"/>
    </location>
</feature>
<dbReference type="CDD" id="cd00063">
    <property type="entry name" value="FN3"/>
    <property type="match status" value="2"/>
</dbReference>
<dbReference type="Gene3D" id="2.60.40.10">
    <property type="entry name" value="Immunoglobulins"/>
    <property type="match status" value="2"/>
</dbReference>
<dbReference type="SUPFAM" id="SSF56436">
    <property type="entry name" value="C-type lectin-like"/>
    <property type="match status" value="1"/>
</dbReference>
<dbReference type="PANTHER" id="PTHR24637">
    <property type="entry name" value="COLLAGEN"/>
    <property type="match status" value="1"/>
</dbReference>
<evidence type="ECO:0000256" key="1">
    <source>
        <dbReference type="ARBA" id="ARBA00022737"/>
    </source>
</evidence>
<gene>
    <name evidence="6" type="ORF">PMAYCL1PPCAC_23540</name>
</gene>
<dbReference type="InterPro" id="IPR048287">
    <property type="entry name" value="TSPN-like_N"/>
</dbReference>
<feature type="chain" id="PRO_5042913135" description="Collagen alpha-1(XV) chain" evidence="3">
    <location>
        <begin position="18"/>
        <end position="1138"/>
    </location>
</feature>
<dbReference type="Pfam" id="PF00041">
    <property type="entry name" value="fn3"/>
    <property type="match status" value="2"/>
</dbReference>
<dbReference type="AlphaFoldDB" id="A0AAN5CZL3"/>